<dbReference type="AlphaFoldDB" id="A0A2M6YSE8"/>
<name>A0A2M6YSE8_9BACT</name>
<accession>A0A2M6YSE8</accession>
<proteinExistence type="predicted"/>
<protein>
    <submittedName>
        <fullName evidence="1">Uncharacterized protein</fullName>
    </submittedName>
</protein>
<evidence type="ECO:0000313" key="1">
    <source>
        <dbReference type="EMBL" id="PIU36441.1"/>
    </source>
</evidence>
<evidence type="ECO:0000313" key="2">
    <source>
        <dbReference type="Proteomes" id="UP000230184"/>
    </source>
</evidence>
<dbReference type="Proteomes" id="UP000230184">
    <property type="component" value="Unassembled WGS sequence"/>
</dbReference>
<comment type="caution">
    <text evidence="1">The sequence shown here is derived from an EMBL/GenBank/DDBJ whole genome shotgun (WGS) entry which is preliminary data.</text>
</comment>
<dbReference type="EMBL" id="PEWY01000169">
    <property type="protein sequence ID" value="PIU36441.1"/>
    <property type="molecule type" value="Genomic_DNA"/>
</dbReference>
<sequence>MKMTTLSRKVESGPSRTAMDVMKVLTPVLTIATLITADCNTPPGQVLSFNSQDMGQLTPEIQQKIVLYQAAFIGNQFIKDQGIMLKNNSIVTAKDKSNQNYVEFGLVSSLNKDGQPVYFAQFRDIDKEKNPIIRTAPIITQLTNGENNSVDASIAVPWVNNNGQSQLSPLIQEVVTNVDFDANGVPNFNRAIVTKRIFTNPVNGQRVTIEGDGKGTINPFIDQQIREILNLGAISVGAAPGATSTLPPSIPTLTETLIAATPTPEATAIPATSYSIEELNAMTAEQVMALAPEAPEGAIRSLYREAPGMVFYQDPKTLDIFGAYDLSKAIAYDSPETIPLAPIRVTTDRDIFLLSEKENMGAGYRDPNFTLEQAMKNFANIKDTVLAGEEPFYRLRVLQAYRDGLIPNIPDSVPPPTLKLYDWKSNSIRRGFEINSQDSNWFDLEKRSYRDVTIVSDGAGGIRMVQVWKQKDGSVGTLWDHLTQKTIQADDSGLFRRSMALERILRTMFTSSTLKTDPIIDFKDLQGCLGTLQDEAFCTGFMNEEVKAARAQAIDEWMATLMVPAMMQNGQIQFPMIYGTQN</sequence>
<organism evidence="1 2">
    <name type="scientific">Candidatus Roizmanbacteria bacterium CG07_land_8_20_14_0_80_34_15</name>
    <dbReference type="NCBI Taxonomy" id="1974849"/>
    <lineage>
        <taxon>Bacteria</taxon>
        <taxon>Candidatus Roizmaniibacteriota</taxon>
    </lineage>
</organism>
<gene>
    <name evidence="1" type="ORF">COT02_06000</name>
</gene>
<reference evidence="2" key="1">
    <citation type="submission" date="2017-09" db="EMBL/GenBank/DDBJ databases">
        <title>Depth-based differentiation of microbial function through sediment-hosted aquifers and enrichment of novel symbionts in the deep terrestrial subsurface.</title>
        <authorList>
            <person name="Probst A.J."/>
            <person name="Ladd B."/>
            <person name="Jarett J.K."/>
            <person name="Geller-Mcgrath D.E."/>
            <person name="Sieber C.M.K."/>
            <person name="Emerson J.B."/>
            <person name="Anantharaman K."/>
            <person name="Thomas B.C."/>
            <person name="Malmstrom R."/>
            <person name="Stieglmeier M."/>
            <person name="Klingl A."/>
            <person name="Woyke T."/>
            <person name="Ryan C.M."/>
            <person name="Banfield J.F."/>
        </authorList>
    </citation>
    <scope>NUCLEOTIDE SEQUENCE [LARGE SCALE GENOMIC DNA]</scope>
</reference>